<dbReference type="EMBL" id="MDDC01000007">
    <property type="protein sequence ID" value="OIQ59793.1"/>
    <property type="molecule type" value="Genomic_DNA"/>
</dbReference>
<gene>
    <name evidence="2" type="ORF">MOTE_10490</name>
</gene>
<evidence type="ECO:0000313" key="3">
    <source>
        <dbReference type="Proteomes" id="UP000182811"/>
    </source>
</evidence>
<dbReference type="Proteomes" id="UP000182811">
    <property type="component" value="Unassembled WGS sequence"/>
</dbReference>
<keyword evidence="1" id="KW-1133">Transmembrane helix</keyword>
<reference evidence="2 3" key="1">
    <citation type="submission" date="2016-08" db="EMBL/GenBank/DDBJ databases">
        <title>Genome-based comparison of Moorella thermoacetic strains.</title>
        <authorList>
            <person name="Poehlein A."/>
            <person name="Bengelsdorf F.R."/>
            <person name="Esser C."/>
            <person name="Duerre P."/>
            <person name="Daniel R."/>
        </authorList>
    </citation>
    <scope>NUCLEOTIDE SEQUENCE [LARGE SCALE GENOMIC DNA]</scope>
    <source>
        <strain evidence="2 3">DSM 21394</strain>
    </source>
</reference>
<feature type="transmembrane region" description="Helical" evidence="1">
    <location>
        <begin position="58"/>
        <end position="81"/>
    </location>
</feature>
<dbReference type="InterPro" id="IPR025608">
    <property type="entry name" value="TcpE"/>
</dbReference>
<comment type="caution">
    <text evidence="2">The sequence shown here is derived from an EMBL/GenBank/DDBJ whole genome shotgun (WGS) entry which is preliminary data.</text>
</comment>
<sequence length="129" mass="14600">MPKTEETRVFSSYRSLFNIKYKIYNLGDWTLPFPIPLDALIVFAALIIPAGIVGRPIAALFGLPTMVLALALDVALTYLCLQWDPQGKMLPVFLAEVLAFFVRPKKRSFGGGVLWLKRERVRWEMVDIG</sequence>
<evidence type="ECO:0000256" key="1">
    <source>
        <dbReference type="SAM" id="Phobius"/>
    </source>
</evidence>
<name>A0A1J5NKY5_NEOTH</name>
<accession>A0A1J5NKY5</accession>
<dbReference type="AlphaFoldDB" id="A0A1J5NKY5"/>
<evidence type="ECO:0000313" key="2">
    <source>
        <dbReference type="EMBL" id="OIQ59793.1"/>
    </source>
</evidence>
<feature type="transmembrane region" description="Helical" evidence="1">
    <location>
        <begin position="29"/>
        <end position="52"/>
    </location>
</feature>
<organism evidence="2 3">
    <name type="scientific">Neomoorella thermoacetica</name>
    <name type="common">Clostridium thermoaceticum</name>
    <dbReference type="NCBI Taxonomy" id="1525"/>
    <lineage>
        <taxon>Bacteria</taxon>
        <taxon>Bacillati</taxon>
        <taxon>Bacillota</taxon>
        <taxon>Clostridia</taxon>
        <taxon>Neomoorellales</taxon>
        <taxon>Neomoorellaceae</taxon>
        <taxon>Neomoorella</taxon>
    </lineage>
</organism>
<dbReference type="OrthoDB" id="1808282at2"/>
<dbReference type="Pfam" id="PF12648">
    <property type="entry name" value="TcpE"/>
    <property type="match status" value="1"/>
</dbReference>
<proteinExistence type="predicted"/>
<keyword evidence="1" id="KW-0472">Membrane</keyword>
<protein>
    <submittedName>
        <fullName evidence="2">TcpE family protein</fullName>
    </submittedName>
</protein>
<keyword evidence="1" id="KW-0812">Transmembrane</keyword>